<dbReference type="PANTHER" id="PTHR30344">
    <property type="entry name" value="6-PHOSPHOGLUCONOLACTONASE-RELATED"/>
    <property type="match status" value="1"/>
</dbReference>
<organism evidence="2 3">
    <name type="scientific">Actinoallomurus iriomotensis</name>
    <dbReference type="NCBI Taxonomy" id="478107"/>
    <lineage>
        <taxon>Bacteria</taxon>
        <taxon>Bacillati</taxon>
        <taxon>Actinomycetota</taxon>
        <taxon>Actinomycetes</taxon>
        <taxon>Streptosporangiales</taxon>
        <taxon>Thermomonosporaceae</taxon>
        <taxon>Actinoallomurus</taxon>
    </lineage>
</organism>
<dbReference type="InterPro" id="IPR011048">
    <property type="entry name" value="Haem_d1_sf"/>
</dbReference>
<comment type="similarity">
    <text evidence="1">Belongs to the cycloisomerase 2 family.</text>
</comment>
<gene>
    <name evidence="2" type="ORF">Airi02_059190</name>
</gene>
<evidence type="ECO:0000313" key="2">
    <source>
        <dbReference type="EMBL" id="GLY87990.1"/>
    </source>
</evidence>
<dbReference type="SUPFAM" id="SSF51004">
    <property type="entry name" value="C-terminal (heme d1) domain of cytochrome cd1-nitrite reductase"/>
    <property type="match status" value="1"/>
</dbReference>
<evidence type="ECO:0000313" key="3">
    <source>
        <dbReference type="Proteomes" id="UP001165074"/>
    </source>
</evidence>
<dbReference type="Pfam" id="PF10282">
    <property type="entry name" value="Lactonase"/>
    <property type="match status" value="1"/>
</dbReference>
<comment type="caution">
    <text evidence="2">The sequence shown here is derived from an EMBL/GenBank/DDBJ whole genome shotgun (WGS) entry which is preliminary data.</text>
</comment>
<dbReference type="InterPro" id="IPR015943">
    <property type="entry name" value="WD40/YVTN_repeat-like_dom_sf"/>
</dbReference>
<dbReference type="RefSeq" id="WP_285577476.1">
    <property type="nucleotide sequence ID" value="NZ_BSTK01000009.1"/>
</dbReference>
<dbReference type="GO" id="GO:0017057">
    <property type="term" value="F:6-phosphogluconolactonase activity"/>
    <property type="evidence" value="ECO:0007669"/>
    <property type="project" value="TreeGrafter"/>
</dbReference>
<dbReference type="InterPro" id="IPR050282">
    <property type="entry name" value="Cycloisomerase_2"/>
</dbReference>
<sequence length="349" mass="36738">MSRRRPATAVLASLGCYSPATGGRGRGVTIARLAPDRIDLLAVIDAPSPSFLAWAPDGHVVYAAHETSTGSVGAYRYGRNRLTPLGDVPSEGARPCHVVVHPSGRFLACANYGGGTFTTIQIRDDGTLGPTTGVIAHHGTGPDPTRQNLPHPHQVAFTPDGDTALLTDISLDTVSVHPVDALARRIAPQPRQVLRLPRGSGPRHLARLADGTLVMVHELDATVSVLRWSEGRLMIQATRHPTTADGGPGAWPSEITPFGPDRFLIGNRRTGSLSIHRLALARDGLTQEREIPIPPANVRHLAVVDGTAYVALQDTDMIAAIDLGTGRTTATAATGSPACVAPRPITGHA</sequence>
<evidence type="ECO:0000256" key="1">
    <source>
        <dbReference type="ARBA" id="ARBA00005564"/>
    </source>
</evidence>
<protein>
    <submittedName>
        <fullName evidence="2">Uncharacterized protein</fullName>
    </submittedName>
</protein>
<reference evidence="2" key="1">
    <citation type="submission" date="2023-03" db="EMBL/GenBank/DDBJ databases">
        <title>Actinoallomurus iriomotensis NBRC 103684.</title>
        <authorList>
            <person name="Ichikawa N."/>
            <person name="Sato H."/>
            <person name="Tonouchi N."/>
        </authorList>
    </citation>
    <scope>NUCLEOTIDE SEQUENCE</scope>
    <source>
        <strain evidence="2">NBRC 103684</strain>
    </source>
</reference>
<dbReference type="PANTHER" id="PTHR30344:SF1">
    <property type="entry name" value="6-PHOSPHOGLUCONOLACTONASE"/>
    <property type="match status" value="1"/>
</dbReference>
<dbReference type="Gene3D" id="2.130.10.10">
    <property type="entry name" value="YVTN repeat-like/Quinoprotein amine dehydrogenase"/>
    <property type="match status" value="1"/>
</dbReference>
<keyword evidence="3" id="KW-1185">Reference proteome</keyword>
<dbReference type="Proteomes" id="UP001165074">
    <property type="component" value="Unassembled WGS sequence"/>
</dbReference>
<dbReference type="EMBL" id="BSTK01000009">
    <property type="protein sequence ID" value="GLY87990.1"/>
    <property type="molecule type" value="Genomic_DNA"/>
</dbReference>
<dbReference type="InterPro" id="IPR019405">
    <property type="entry name" value="Lactonase_7-beta_prop"/>
</dbReference>
<dbReference type="PROSITE" id="PS51257">
    <property type="entry name" value="PROKAR_LIPOPROTEIN"/>
    <property type="match status" value="1"/>
</dbReference>
<accession>A0A9W6S4C6</accession>
<proteinExistence type="inferred from homology"/>
<dbReference type="AlphaFoldDB" id="A0A9W6S4C6"/>
<name>A0A9W6S4C6_9ACTN</name>